<organism evidence="11">
    <name type="scientific">Parasteatoda tepidariorum</name>
    <name type="common">Common house spider</name>
    <name type="synonym">Achaearanea tepidariorum</name>
    <dbReference type="NCBI Taxonomy" id="114398"/>
    <lineage>
        <taxon>Eukaryota</taxon>
        <taxon>Metazoa</taxon>
        <taxon>Ecdysozoa</taxon>
        <taxon>Arthropoda</taxon>
        <taxon>Chelicerata</taxon>
        <taxon>Arachnida</taxon>
        <taxon>Araneae</taxon>
        <taxon>Araneomorphae</taxon>
        <taxon>Entelegynae</taxon>
        <taxon>Araneoidea</taxon>
        <taxon>Theridiidae</taxon>
        <taxon>Parasteatoda</taxon>
    </lineage>
</organism>
<comment type="function">
    <text evidence="7">Zinc metalloprotease. Provoques deadhesion of endothelial cells from cell cultures, and also degradation of fibronectin, fibrinogen and gelatin in vitro. Its role in the venom is not fully understood but it might act as a spreading factor that facilitates diffusion of other venom toxins. Alternatively, it might be involved in the proteolytic processing of other venom toxins or it might play a role in extra-oral digestion of prey.</text>
</comment>
<evidence type="ECO:0000256" key="7">
    <source>
        <dbReference type="ARBA" id="ARBA00025529"/>
    </source>
</evidence>
<evidence type="ECO:0000256" key="9">
    <source>
        <dbReference type="RuleBase" id="RU361183"/>
    </source>
</evidence>
<dbReference type="OrthoDB" id="291007at2759"/>
<dbReference type="PANTHER" id="PTHR10127:SF780">
    <property type="entry name" value="METALLOENDOPEPTIDASE"/>
    <property type="match status" value="1"/>
</dbReference>
<evidence type="ECO:0000256" key="6">
    <source>
        <dbReference type="ARBA" id="ARBA00023049"/>
    </source>
</evidence>
<feature type="binding site" evidence="8">
    <location>
        <position position="140"/>
    </location>
    <ligand>
        <name>Zn(2+)</name>
        <dbReference type="ChEBI" id="CHEBI:29105"/>
        <note>catalytic</note>
    </ligand>
</feature>
<comment type="caution">
    <text evidence="8">Lacks conserved residue(s) required for the propagation of feature annotation.</text>
</comment>
<dbReference type="EMBL" id="IAAA01010388">
    <property type="protein sequence ID" value="LAA05692.1"/>
    <property type="molecule type" value="mRNA"/>
</dbReference>
<keyword evidence="6 8" id="KW-0482">Metalloprotease</keyword>
<dbReference type="SMART" id="SM00235">
    <property type="entry name" value="ZnMc"/>
    <property type="match status" value="1"/>
</dbReference>
<feature type="chain" id="PRO_5014494095" description="Metalloendopeptidase" evidence="9">
    <location>
        <begin position="18"/>
        <end position="248"/>
    </location>
</feature>
<dbReference type="EC" id="3.4.24.-" evidence="9"/>
<dbReference type="PANTHER" id="PTHR10127">
    <property type="entry name" value="DISCOIDIN, CUB, EGF, LAMININ , AND ZINC METALLOPROTEASE DOMAIN CONTAINING"/>
    <property type="match status" value="1"/>
</dbReference>
<dbReference type="CDD" id="cd04280">
    <property type="entry name" value="ZnMc_astacin_like"/>
    <property type="match status" value="1"/>
</dbReference>
<dbReference type="InterPro" id="IPR006026">
    <property type="entry name" value="Peptidase_Metallo"/>
</dbReference>
<feature type="active site" evidence="8">
    <location>
        <position position="141"/>
    </location>
</feature>
<keyword evidence="2 8" id="KW-0645">Protease</keyword>
<dbReference type="InterPro" id="IPR001506">
    <property type="entry name" value="Peptidase_M12A"/>
</dbReference>
<dbReference type="GO" id="GO:0006508">
    <property type="term" value="P:proteolysis"/>
    <property type="evidence" value="ECO:0007669"/>
    <property type="project" value="UniProtKB-KW"/>
</dbReference>
<dbReference type="AlphaFoldDB" id="A0A2L2YC00"/>
<name>A0A2L2YC00_PARTP</name>
<dbReference type="InterPro" id="IPR024079">
    <property type="entry name" value="MetalloPept_cat_dom_sf"/>
</dbReference>
<dbReference type="Pfam" id="PF01400">
    <property type="entry name" value="Astacin"/>
    <property type="match status" value="1"/>
</dbReference>
<keyword evidence="4 8" id="KW-0378">Hydrolase</keyword>
<evidence type="ECO:0000259" key="10">
    <source>
        <dbReference type="PROSITE" id="PS51864"/>
    </source>
</evidence>
<dbReference type="SUPFAM" id="SSF55486">
    <property type="entry name" value="Metalloproteases ('zincins'), catalytic domain"/>
    <property type="match status" value="1"/>
</dbReference>
<evidence type="ECO:0000256" key="3">
    <source>
        <dbReference type="ARBA" id="ARBA00022723"/>
    </source>
</evidence>
<reference evidence="11" key="1">
    <citation type="journal article" date="2016" name="Mol. Ecol. Resour.">
        <title>Evaluation of the impact of RNA preservation methods of spiders for de novo transcriptome assembly.</title>
        <authorList>
            <person name="Kono N."/>
            <person name="Nakamura H."/>
            <person name="Ito Y."/>
            <person name="Tomita M."/>
            <person name="Arakawa K."/>
        </authorList>
    </citation>
    <scope>NUCLEOTIDE SEQUENCE</scope>
    <source>
        <tissue evidence="11">Whole body</tissue>
    </source>
</reference>
<keyword evidence="3 8" id="KW-0479">Metal-binding</keyword>
<keyword evidence="5 8" id="KW-0862">Zinc</keyword>
<comment type="cofactor">
    <cofactor evidence="8 9">
        <name>Zn(2+)</name>
        <dbReference type="ChEBI" id="CHEBI:29105"/>
    </cofactor>
    <text evidence="8 9">Binds 1 zinc ion per subunit.</text>
</comment>
<feature type="domain" description="Peptidase M12A" evidence="10">
    <location>
        <begin position="47"/>
        <end position="248"/>
    </location>
</feature>
<feature type="binding site" evidence="8">
    <location>
        <position position="144"/>
    </location>
    <ligand>
        <name>Zn(2+)</name>
        <dbReference type="ChEBI" id="CHEBI:29105"/>
        <note>catalytic</note>
    </ligand>
</feature>
<evidence type="ECO:0000256" key="8">
    <source>
        <dbReference type="PROSITE-ProRule" id="PRU01211"/>
    </source>
</evidence>
<dbReference type="GO" id="GO:0004222">
    <property type="term" value="F:metalloendopeptidase activity"/>
    <property type="evidence" value="ECO:0007669"/>
    <property type="project" value="UniProtKB-UniRule"/>
</dbReference>
<evidence type="ECO:0000313" key="11">
    <source>
        <dbReference type="EMBL" id="LAA05692.1"/>
    </source>
</evidence>
<proteinExistence type="evidence at transcript level"/>
<sequence length="248" mass="28761">MIPFNALLFIFISGVAAVSQKEKKLQNVIEGDIMLREDKDYWGRKSGPLVDMKKNRWTEGIVPYVLNETVYNAYDVYVINEALQEIEDFTCISFIRRTTEKDYIYVTPDGGCWSYVGRQGGSQVVSLTVPDCINKGTVIHELMHVLGFWHEHNRSDRDDFIEIIWSNVIKDKEINFAKSFPEASNFLKFPYDYQSVMHYDAYAFSVSPRLPTMRPKQPRTRLRDLGRAKTIGTLTETDILEITELYEC</sequence>
<protein>
    <recommendedName>
        <fullName evidence="9">Metalloendopeptidase</fullName>
        <ecNumber evidence="9">3.4.24.-</ecNumber>
    </recommendedName>
</protein>
<evidence type="ECO:0000256" key="2">
    <source>
        <dbReference type="ARBA" id="ARBA00022670"/>
    </source>
</evidence>
<accession>A0A2L2YC00</accession>
<evidence type="ECO:0000256" key="5">
    <source>
        <dbReference type="ARBA" id="ARBA00022833"/>
    </source>
</evidence>
<dbReference type="Gene3D" id="3.40.390.10">
    <property type="entry name" value="Collagenase (Catalytic Domain)"/>
    <property type="match status" value="1"/>
</dbReference>
<feature type="signal peptide" evidence="9">
    <location>
        <begin position="1"/>
        <end position="17"/>
    </location>
</feature>
<dbReference type="PROSITE" id="PS51864">
    <property type="entry name" value="ASTACIN"/>
    <property type="match status" value="1"/>
</dbReference>
<evidence type="ECO:0000256" key="1">
    <source>
        <dbReference type="ARBA" id="ARBA00011245"/>
    </source>
</evidence>
<evidence type="ECO:0000256" key="4">
    <source>
        <dbReference type="ARBA" id="ARBA00022801"/>
    </source>
</evidence>
<dbReference type="GO" id="GO:0008270">
    <property type="term" value="F:zinc ion binding"/>
    <property type="evidence" value="ECO:0007669"/>
    <property type="project" value="UniProtKB-UniRule"/>
</dbReference>
<dbReference type="PRINTS" id="PR00480">
    <property type="entry name" value="ASTACIN"/>
</dbReference>
<comment type="subunit">
    <text evidence="1">Monomer.</text>
</comment>
<dbReference type="InterPro" id="IPR034035">
    <property type="entry name" value="Astacin-like_dom"/>
</dbReference>
<keyword evidence="9" id="KW-0732">Signal</keyword>
<feature type="binding site" evidence="8">
    <location>
        <position position="150"/>
    </location>
    <ligand>
        <name>Zn(2+)</name>
        <dbReference type="ChEBI" id="CHEBI:29105"/>
        <note>catalytic</note>
    </ligand>
</feature>